<keyword evidence="3" id="KW-1185">Reference proteome</keyword>
<proteinExistence type="predicted"/>
<protein>
    <submittedName>
        <fullName evidence="2">Uncharacterized protein</fullName>
    </submittedName>
</protein>
<evidence type="ECO:0000256" key="1">
    <source>
        <dbReference type="SAM" id="Phobius"/>
    </source>
</evidence>
<evidence type="ECO:0000313" key="2">
    <source>
        <dbReference type="EMBL" id="AKB76032.1"/>
    </source>
</evidence>
<evidence type="ECO:0000313" key="3">
    <source>
        <dbReference type="Proteomes" id="UP000033072"/>
    </source>
</evidence>
<name>A0A0E3S906_9EURY</name>
<dbReference type="KEGG" id="mls:MSLAZ_2771"/>
<feature type="transmembrane region" description="Helical" evidence="1">
    <location>
        <begin position="128"/>
        <end position="146"/>
    </location>
</feature>
<keyword evidence="1" id="KW-0812">Transmembrane</keyword>
<dbReference type="AlphaFoldDB" id="A0A0E3S906"/>
<keyword evidence="1" id="KW-1133">Transmembrane helix</keyword>
<sequence>MNVLSETDNEKIVSFKKDDGSIGYAILWKDEKNSNRTYFAVVDLDELVAEKFVSATSLNDSAAVAAAISAAKSSFANGSYVETYGDNITGGLHIYFSPKDADLLADGSSAIAGALAAVLGLYVSGGMLSIALGTLVGLAVQTWYWYEQNSDGSLDVRIPYVNIATIPLTGHVYMKIGSHWYTI</sequence>
<organism evidence="2 3">
    <name type="scientific">Methanosarcina lacustris Z-7289</name>
    <dbReference type="NCBI Taxonomy" id="1434111"/>
    <lineage>
        <taxon>Archaea</taxon>
        <taxon>Methanobacteriati</taxon>
        <taxon>Methanobacteriota</taxon>
        <taxon>Stenosarchaea group</taxon>
        <taxon>Methanomicrobia</taxon>
        <taxon>Methanosarcinales</taxon>
        <taxon>Methanosarcinaceae</taxon>
        <taxon>Methanosarcina</taxon>
    </lineage>
</organism>
<dbReference type="EMBL" id="CP009515">
    <property type="protein sequence ID" value="AKB76032.1"/>
    <property type="molecule type" value="Genomic_DNA"/>
</dbReference>
<dbReference type="Proteomes" id="UP000033072">
    <property type="component" value="Chromosome"/>
</dbReference>
<dbReference type="HOGENOM" id="CLU_1232786_0_0_2"/>
<keyword evidence="1" id="KW-0472">Membrane</keyword>
<gene>
    <name evidence="2" type="ORF">MSLAZ_2771</name>
</gene>
<accession>A0A0E3S906</accession>
<dbReference type="PATRIC" id="fig|1434111.4.peg.3673"/>
<reference evidence="2 3" key="1">
    <citation type="submission" date="2014-07" db="EMBL/GenBank/DDBJ databases">
        <title>Methanogenic archaea and the global carbon cycle.</title>
        <authorList>
            <person name="Henriksen J.R."/>
            <person name="Luke J."/>
            <person name="Reinhart S."/>
            <person name="Benedict M.N."/>
            <person name="Youngblut N.D."/>
            <person name="Metcalf M.E."/>
            <person name="Whitaker R.J."/>
            <person name="Metcalf W.W."/>
        </authorList>
    </citation>
    <scope>NUCLEOTIDE SEQUENCE [LARGE SCALE GENOMIC DNA]</scope>
    <source>
        <strain evidence="2 3">Z-7289</strain>
    </source>
</reference>